<proteinExistence type="predicted"/>
<evidence type="ECO:0000256" key="1">
    <source>
        <dbReference type="SAM" id="MobiDB-lite"/>
    </source>
</evidence>
<dbReference type="RefSeq" id="WP_284921458.1">
    <property type="nucleotide sequence ID" value="NZ_CP126980.1"/>
</dbReference>
<organism evidence="2 3">
    <name type="scientific">Actinoplanes oblitus</name>
    <dbReference type="NCBI Taxonomy" id="3040509"/>
    <lineage>
        <taxon>Bacteria</taxon>
        <taxon>Bacillati</taxon>
        <taxon>Actinomycetota</taxon>
        <taxon>Actinomycetes</taxon>
        <taxon>Micromonosporales</taxon>
        <taxon>Micromonosporaceae</taxon>
        <taxon>Actinoplanes</taxon>
    </lineage>
</organism>
<gene>
    <name evidence="2" type="ORF">ACTOB_003673</name>
</gene>
<accession>A0ABY8WQ51</accession>
<protein>
    <recommendedName>
        <fullName evidence="4">PknH-like extracellular domain-containing protein</fullName>
    </recommendedName>
</protein>
<evidence type="ECO:0000313" key="2">
    <source>
        <dbReference type="EMBL" id="WIM99999.1"/>
    </source>
</evidence>
<feature type="region of interest" description="Disordered" evidence="1">
    <location>
        <begin position="1"/>
        <end position="36"/>
    </location>
</feature>
<keyword evidence="3" id="KW-1185">Reference proteome</keyword>
<evidence type="ECO:0008006" key="4">
    <source>
        <dbReference type="Google" id="ProtNLM"/>
    </source>
</evidence>
<reference evidence="2 3" key="1">
    <citation type="submission" date="2023-06" db="EMBL/GenBank/DDBJ databases">
        <authorList>
            <person name="Yushchuk O."/>
            <person name="Binda E."/>
            <person name="Ruckert-Reed C."/>
            <person name="Fedorenko V."/>
            <person name="Kalinowski J."/>
            <person name="Marinelli F."/>
        </authorList>
    </citation>
    <scope>NUCLEOTIDE SEQUENCE [LARGE SCALE GENOMIC DNA]</scope>
    <source>
        <strain evidence="2 3">NRRL 3884</strain>
    </source>
</reference>
<name>A0ABY8WQ51_9ACTN</name>
<dbReference type="Proteomes" id="UP001240150">
    <property type="component" value="Chromosome"/>
</dbReference>
<feature type="compositionally biased region" description="Basic and acidic residues" evidence="1">
    <location>
        <begin position="13"/>
        <end position="24"/>
    </location>
</feature>
<evidence type="ECO:0000313" key="3">
    <source>
        <dbReference type="Proteomes" id="UP001240150"/>
    </source>
</evidence>
<dbReference type="EMBL" id="CP126980">
    <property type="protein sequence ID" value="WIM99999.1"/>
    <property type="molecule type" value="Genomic_DNA"/>
</dbReference>
<sequence>MSIVAVAGCGSTGRDRAGTVERPDPVSPVHQNQGGTLSAEQARAALLTVMDLPTGWSAKPDTGAAKKDSSDDYQECPKLAAVFKKADSADDISAGFTSPSDSDLSEAILPMTLSAAESLVAEFSDVVTTCKRLSSNTDDGMPFDMYMTALSFPKLADETFAFRTTATLMGATVNADMVLVRRSGVLCFIVHTARGRIDTAATEDVAQRAFAKIEKGL</sequence>